<dbReference type="PANTHER" id="PTHR38031">
    <property type="entry name" value="SULFUR CARRIER PROTEIN SLR0821-RELATED"/>
    <property type="match status" value="1"/>
</dbReference>
<accession>A0A562V402</accession>
<dbReference type="InterPro" id="IPR010038">
    <property type="entry name" value="MoaD_arc-typ"/>
</dbReference>
<keyword evidence="2" id="KW-1185">Reference proteome</keyword>
<dbReference type="InterPro" id="IPR012675">
    <property type="entry name" value="Beta-grasp_dom_sf"/>
</dbReference>
<dbReference type="Gene3D" id="3.10.20.30">
    <property type="match status" value="1"/>
</dbReference>
<dbReference type="PANTHER" id="PTHR38031:SF1">
    <property type="entry name" value="SULFUR CARRIER PROTEIN CYSO"/>
    <property type="match status" value="1"/>
</dbReference>
<dbReference type="InterPro" id="IPR003749">
    <property type="entry name" value="ThiS/MoaD-like"/>
</dbReference>
<evidence type="ECO:0000313" key="1">
    <source>
        <dbReference type="EMBL" id="TWJ12629.1"/>
    </source>
</evidence>
<dbReference type="Proteomes" id="UP000321617">
    <property type="component" value="Unassembled WGS sequence"/>
</dbReference>
<dbReference type="Pfam" id="PF02597">
    <property type="entry name" value="ThiS"/>
    <property type="match status" value="1"/>
</dbReference>
<dbReference type="SUPFAM" id="SSF54285">
    <property type="entry name" value="MoaD/ThiS"/>
    <property type="match status" value="1"/>
</dbReference>
<comment type="caution">
    <text evidence="1">The sequence shown here is derived from an EMBL/GenBank/DDBJ whole genome shotgun (WGS) entry which is preliminary data.</text>
</comment>
<organism evidence="1 2">
    <name type="scientific">Stackebrandtia albiflava</name>
    <dbReference type="NCBI Taxonomy" id="406432"/>
    <lineage>
        <taxon>Bacteria</taxon>
        <taxon>Bacillati</taxon>
        <taxon>Actinomycetota</taxon>
        <taxon>Actinomycetes</taxon>
        <taxon>Glycomycetales</taxon>
        <taxon>Glycomycetaceae</taxon>
        <taxon>Stackebrandtia</taxon>
    </lineage>
</organism>
<sequence>MSVQVRIPTILRQHTGGQKTVEGTGTTLDELFQDLDGRHNGLRARVVTDEGALHRFVNVYVNDEDVRFTGGLKTPVGDGDSVTILPAVAGG</sequence>
<evidence type="ECO:0000313" key="2">
    <source>
        <dbReference type="Proteomes" id="UP000321617"/>
    </source>
</evidence>
<proteinExistence type="predicted"/>
<reference evidence="1 2" key="1">
    <citation type="journal article" date="2013" name="Stand. Genomic Sci.">
        <title>Genomic Encyclopedia of Type Strains, Phase I: The one thousand microbial genomes (KMG-I) project.</title>
        <authorList>
            <person name="Kyrpides N.C."/>
            <person name="Woyke T."/>
            <person name="Eisen J.A."/>
            <person name="Garrity G."/>
            <person name="Lilburn T.G."/>
            <person name="Beck B.J."/>
            <person name="Whitman W.B."/>
            <person name="Hugenholtz P."/>
            <person name="Klenk H.P."/>
        </authorList>
    </citation>
    <scope>NUCLEOTIDE SEQUENCE [LARGE SCALE GENOMIC DNA]</scope>
    <source>
        <strain evidence="1 2">DSM 45044</strain>
    </source>
</reference>
<dbReference type="NCBIfam" id="TIGR01687">
    <property type="entry name" value="moaD_arch"/>
    <property type="match status" value="1"/>
</dbReference>
<dbReference type="CDD" id="cd17074">
    <property type="entry name" value="Ubl_CysO_like"/>
    <property type="match status" value="1"/>
</dbReference>
<name>A0A562V402_9ACTN</name>
<gene>
    <name evidence="1" type="ORF">LX16_3390</name>
</gene>
<dbReference type="AlphaFoldDB" id="A0A562V402"/>
<protein>
    <submittedName>
        <fullName evidence="1">MoaD family protein</fullName>
    </submittedName>
</protein>
<dbReference type="EMBL" id="VLLL01000006">
    <property type="protein sequence ID" value="TWJ12629.1"/>
    <property type="molecule type" value="Genomic_DNA"/>
</dbReference>
<dbReference type="OrthoDB" id="9156098at2"/>
<dbReference type="InterPro" id="IPR052045">
    <property type="entry name" value="Sulfur_Carrier/Prot_Modifier"/>
</dbReference>
<dbReference type="RefSeq" id="WP_147139902.1">
    <property type="nucleotide sequence ID" value="NZ_BAABIJ010000002.1"/>
</dbReference>
<dbReference type="InterPro" id="IPR016155">
    <property type="entry name" value="Mopterin_synth/thiamin_S_b"/>
</dbReference>